<dbReference type="Pfam" id="PF04012">
    <property type="entry name" value="PspA_IM30"/>
    <property type="match status" value="1"/>
</dbReference>
<feature type="coiled-coil region" evidence="2">
    <location>
        <begin position="27"/>
        <end position="75"/>
    </location>
</feature>
<accession>A0A318RGA2</accession>
<evidence type="ECO:0000313" key="5">
    <source>
        <dbReference type="Proteomes" id="UP000247591"/>
    </source>
</evidence>
<evidence type="ECO:0000256" key="2">
    <source>
        <dbReference type="SAM" id="Coils"/>
    </source>
</evidence>
<dbReference type="Proteomes" id="UP000247591">
    <property type="component" value="Unassembled WGS sequence"/>
</dbReference>
<gene>
    <name evidence="4" type="ORF">DFR67_11723</name>
</gene>
<dbReference type="RefSeq" id="WP_110471976.1">
    <property type="nucleotide sequence ID" value="NZ_QJSP01000017.1"/>
</dbReference>
<sequence length="270" mass="29509">MANPFVKAWRYLMAFGNAKIDENADPKIQIQQAIEDAQRQHQALSQQAAAVIGNQRQLEMKLNRQLEDIERLQANTRQALTLADKSASAGDTAKATEYTNAAEAFAAQLVTAEQSVEDLKNLHDQSLQAAEQAKRAVEQNSMQLQQKLSERTKLLSQLEQAKMQEQVSASLNQMSELSAPGNTPNLEQVRDKIERRYANALGSAELSRNSVQGRMMEVQQASVQMAGHSRLEQIRASMAGESLPAGESSATAASDPAAAVKPNIEKPQAN</sequence>
<dbReference type="EMBL" id="QJSP01000017">
    <property type="protein sequence ID" value="PYE13253.1"/>
    <property type="molecule type" value="Genomic_DNA"/>
</dbReference>
<keyword evidence="5" id="KW-1185">Reference proteome</keyword>
<evidence type="ECO:0000313" key="4">
    <source>
        <dbReference type="EMBL" id="PYE13253.1"/>
    </source>
</evidence>
<dbReference type="InterPro" id="IPR007157">
    <property type="entry name" value="PspA_VIPP1"/>
</dbReference>
<evidence type="ECO:0000256" key="3">
    <source>
        <dbReference type="SAM" id="MobiDB-lite"/>
    </source>
</evidence>
<dbReference type="OrthoDB" id="3542619at2"/>
<proteinExistence type="inferred from homology"/>
<comment type="similarity">
    <text evidence="1">Belongs to the PspA/Vipp/IM30 family.</text>
</comment>
<name>A0A318RGA2_WILLI</name>
<feature type="coiled-coil region" evidence="2">
    <location>
        <begin position="102"/>
        <end position="164"/>
    </location>
</feature>
<organism evidence="4 5">
    <name type="scientific">Williamsia limnetica</name>
    <dbReference type="NCBI Taxonomy" id="882452"/>
    <lineage>
        <taxon>Bacteria</taxon>
        <taxon>Bacillati</taxon>
        <taxon>Actinomycetota</taxon>
        <taxon>Actinomycetes</taxon>
        <taxon>Mycobacteriales</taxon>
        <taxon>Nocardiaceae</taxon>
        <taxon>Williamsia</taxon>
    </lineage>
</organism>
<protein>
    <submittedName>
        <fullName evidence="4">Phage shock protein A (PspA) family protein</fullName>
    </submittedName>
</protein>
<keyword evidence="2" id="KW-0175">Coiled coil</keyword>
<reference evidence="4 5" key="1">
    <citation type="submission" date="2018-06" db="EMBL/GenBank/DDBJ databases">
        <title>Genomic Encyclopedia of Type Strains, Phase IV (KMG-IV): sequencing the most valuable type-strain genomes for metagenomic binning, comparative biology and taxonomic classification.</title>
        <authorList>
            <person name="Goeker M."/>
        </authorList>
    </citation>
    <scope>NUCLEOTIDE SEQUENCE [LARGE SCALE GENOMIC DNA]</scope>
    <source>
        <strain evidence="4 5">DSM 45521</strain>
    </source>
</reference>
<evidence type="ECO:0000256" key="1">
    <source>
        <dbReference type="ARBA" id="ARBA00043985"/>
    </source>
</evidence>
<feature type="region of interest" description="Disordered" evidence="3">
    <location>
        <begin position="235"/>
        <end position="270"/>
    </location>
</feature>
<dbReference type="AlphaFoldDB" id="A0A318RGA2"/>
<feature type="compositionally biased region" description="Low complexity" evidence="3">
    <location>
        <begin position="248"/>
        <end position="259"/>
    </location>
</feature>
<comment type="caution">
    <text evidence="4">The sequence shown here is derived from an EMBL/GenBank/DDBJ whole genome shotgun (WGS) entry which is preliminary data.</text>
</comment>